<feature type="transmembrane region" description="Helical" evidence="3">
    <location>
        <begin position="60"/>
        <end position="80"/>
    </location>
</feature>
<dbReference type="Pfam" id="PF00990">
    <property type="entry name" value="GGDEF"/>
    <property type="match status" value="1"/>
</dbReference>
<dbReference type="NCBIfam" id="TIGR00254">
    <property type="entry name" value="GGDEF"/>
    <property type="match status" value="1"/>
</dbReference>
<dbReference type="SMART" id="SM00267">
    <property type="entry name" value="GGDEF"/>
    <property type="match status" value="1"/>
</dbReference>
<dbReference type="PROSITE" id="PS50887">
    <property type="entry name" value="GGDEF"/>
    <property type="match status" value="1"/>
</dbReference>
<evidence type="ECO:0000256" key="1">
    <source>
        <dbReference type="ARBA" id="ARBA00012528"/>
    </source>
</evidence>
<keyword evidence="3" id="KW-0812">Transmembrane</keyword>
<dbReference type="InterPro" id="IPR029787">
    <property type="entry name" value="Nucleotide_cyclase"/>
</dbReference>
<organism evidence="5 6">
    <name type="scientific">Pseudooceanicola spongiae</name>
    <dbReference type="NCBI Taxonomy" id="2613965"/>
    <lineage>
        <taxon>Bacteria</taxon>
        <taxon>Pseudomonadati</taxon>
        <taxon>Pseudomonadota</taxon>
        <taxon>Alphaproteobacteria</taxon>
        <taxon>Rhodobacterales</taxon>
        <taxon>Paracoccaceae</taxon>
        <taxon>Pseudooceanicola</taxon>
    </lineage>
</organism>
<dbReference type="PANTHER" id="PTHR45138">
    <property type="entry name" value="REGULATORY COMPONENTS OF SENSORY TRANSDUCTION SYSTEM"/>
    <property type="match status" value="1"/>
</dbReference>
<sequence length="423" mass="46850">MRMVWTKRVESGPVNLQVDLNIVVAIASINVVVSLLILLIDNWKRTRKGLNTSAEESLSLRALIVVHLAFIFGTASMTMIQILNFWVITTLVIAGALGGIIAAYVAARSTLGLAHNARRWLLIWAGLTVSSMTLAMGLKSLPLLMTATGVINMGLSGLFCYRIWRAGRLSSTESRVLLALPFAAISLTYFGRLAMMVWGAEKDALLVATAVVAYVLAFSTFTWVFAAMSIRAHHLNQRLDWAARHDPLTGLENRRSLTEMSRQWPNQKWAQLGRRIICACIDLDHFKSINDTYGHEAGDMILEATAKRLQVLLQGENGRIFRVGGDEFLLWQEVSEGTNVEMLLAELLDCLSMEIKFRGRYIRPSVSIGYCDTVLPLPVDDLIRRADNALYQSKEGGRGRFSRHHDEISPIAAEGIVPAAAQA</sequence>
<feature type="transmembrane region" description="Helical" evidence="3">
    <location>
        <begin position="119"/>
        <end position="138"/>
    </location>
</feature>
<proteinExistence type="predicted"/>
<dbReference type="EC" id="2.7.7.65" evidence="1"/>
<evidence type="ECO:0000256" key="2">
    <source>
        <dbReference type="ARBA" id="ARBA00034247"/>
    </source>
</evidence>
<dbReference type="GO" id="GO:0052621">
    <property type="term" value="F:diguanylate cyclase activity"/>
    <property type="evidence" value="ECO:0007669"/>
    <property type="project" value="UniProtKB-EC"/>
</dbReference>
<keyword evidence="6" id="KW-1185">Reference proteome</keyword>
<feature type="transmembrane region" description="Helical" evidence="3">
    <location>
        <begin position="20"/>
        <end position="40"/>
    </location>
</feature>
<feature type="transmembrane region" description="Helical" evidence="3">
    <location>
        <begin position="176"/>
        <end position="198"/>
    </location>
</feature>
<dbReference type="InterPro" id="IPR043128">
    <property type="entry name" value="Rev_trsase/Diguanyl_cyclase"/>
</dbReference>
<keyword evidence="3" id="KW-1133">Transmembrane helix</keyword>
<evidence type="ECO:0000313" key="6">
    <source>
        <dbReference type="Proteomes" id="UP000594118"/>
    </source>
</evidence>
<dbReference type="InterPro" id="IPR000160">
    <property type="entry name" value="GGDEF_dom"/>
</dbReference>
<evidence type="ECO:0000259" key="4">
    <source>
        <dbReference type="PROSITE" id="PS50887"/>
    </source>
</evidence>
<dbReference type="Gene3D" id="3.30.70.270">
    <property type="match status" value="1"/>
</dbReference>
<keyword evidence="3" id="KW-0472">Membrane</keyword>
<comment type="catalytic activity">
    <reaction evidence="2">
        <text>2 GTP = 3',3'-c-di-GMP + 2 diphosphate</text>
        <dbReference type="Rhea" id="RHEA:24898"/>
        <dbReference type="ChEBI" id="CHEBI:33019"/>
        <dbReference type="ChEBI" id="CHEBI:37565"/>
        <dbReference type="ChEBI" id="CHEBI:58805"/>
        <dbReference type="EC" id="2.7.7.65"/>
    </reaction>
</comment>
<name>A0A7L9WMH5_9RHOB</name>
<evidence type="ECO:0000313" key="5">
    <source>
        <dbReference type="EMBL" id="QOL80738.1"/>
    </source>
</evidence>
<dbReference type="AlphaFoldDB" id="A0A7L9WMH5"/>
<dbReference type="SUPFAM" id="SSF55073">
    <property type="entry name" value="Nucleotide cyclase"/>
    <property type="match status" value="1"/>
</dbReference>
<evidence type="ECO:0000256" key="3">
    <source>
        <dbReference type="SAM" id="Phobius"/>
    </source>
</evidence>
<dbReference type="Proteomes" id="UP000594118">
    <property type="component" value="Chromosome"/>
</dbReference>
<dbReference type="PANTHER" id="PTHR45138:SF9">
    <property type="entry name" value="DIGUANYLATE CYCLASE DGCM-RELATED"/>
    <property type="match status" value="1"/>
</dbReference>
<protein>
    <recommendedName>
        <fullName evidence="1">diguanylate cyclase</fullName>
        <ecNumber evidence="1">2.7.7.65</ecNumber>
    </recommendedName>
</protein>
<dbReference type="KEGG" id="pshq:F3W81_07875"/>
<dbReference type="InterPro" id="IPR050469">
    <property type="entry name" value="Diguanylate_Cyclase"/>
</dbReference>
<feature type="transmembrane region" description="Helical" evidence="3">
    <location>
        <begin position="86"/>
        <end position="107"/>
    </location>
</feature>
<accession>A0A7L9WMH5</accession>
<reference evidence="5 6" key="1">
    <citation type="submission" date="2019-10" db="EMBL/GenBank/DDBJ databases">
        <title>Pseudopuniceibacterium sp. HQ09 islated from Antarctica.</title>
        <authorList>
            <person name="Liao L."/>
            <person name="Su S."/>
            <person name="Chen B."/>
            <person name="Yu Y."/>
        </authorList>
    </citation>
    <scope>NUCLEOTIDE SEQUENCE [LARGE SCALE GENOMIC DNA]</scope>
    <source>
        <strain evidence="5 6">HQ09</strain>
    </source>
</reference>
<gene>
    <name evidence="5" type="ORF">F3W81_07875</name>
</gene>
<dbReference type="CDD" id="cd01949">
    <property type="entry name" value="GGDEF"/>
    <property type="match status" value="1"/>
</dbReference>
<feature type="domain" description="GGDEF" evidence="4">
    <location>
        <begin position="274"/>
        <end position="406"/>
    </location>
</feature>
<feature type="transmembrane region" description="Helical" evidence="3">
    <location>
        <begin position="144"/>
        <end position="164"/>
    </location>
</feature>
<feature type="transmembrane region" description="Helical" evidence="3">
    <location>
        <begin position="204"/>
        <end position="228"/>
    </location>
</feature>
<dbReference type="EMBL" id="CP045201">
    <property type="protein sequence ID" value="QOL80738.1"/>
    <property type="molecule type" value="Genomic_DNA"/>
</dbReference>